<dbReference type="OrthoDB" id="9807580at2"/>
<accession>D0L105</accession>
<organism evidence="1 2">
    <name type="scientific">Halothiobacillus neapolitanus (strain ATCC 23641 / DSM 15147 / CIP 104769 / NCIMB 8539 / c2)</name>
    <name type="common">Thiobacillus neapolitanus</name>
    <dbReference type="NCBI Taxonomy" id="555778"/>
    <lineage>
        <taxon>Bacteria</taxon>
        <taxon>Pseudomonadati</taxon>
        <taxon>Pseudomonadota</taxon>
        <taxon>Gammaproteobacteria</taxon>
        <taxon>Chromatiales</taxon>
        <taxon>Halothiobacillaceae</taxon>
        <taxon>Halothiobacillus</taxon>
    </lineage>
</organism>
<dbReference type="STRING" id="555778.Hneap_1548"/>
<evidence type="ECO:0000313" key="2">
    <source>
        <dbReference type="Proteomes" id="UP000009102"/>
    </source>
</evidence>
<keyword evidence="2" id="KW-1185">Reference proteome</keyword>
<dbReference type="KEGG" id="hna:Hneap_1548"/>
<gene>
    <name evidence="1" type="ordered locus">Hneap_1548</name>
</gene>
<reference evidence="1 2" key="1">
    <citation type="submission" date="2009-10" db="EMBL/GenBank/DDBJ databases">
        <title>Complete sequence of Halothiobacillus neapolitanus c2.</title>
        <authorList>
            <consortium name="US DOE Joint Genome Institute"/>
            <person name="Lucas S."/>
            <person name="Copeland A."/>
            <person name="Lapidus A."/>
            <person name="Glavina del Rio T."/>
            <person name="Tice H."/>
            <person name="Bruce D."/>
            <person name="Goodwin L."/>
            <person name="Pitluck S."/>
            <person name="Davenport K."/>
            <person name="Brettin T."/>
            <person name="Detter J.C."/>
            <person name="Han C."/>
            <person name="Tapia R."/>
            <person name="Larimer F."/>
            <person name="Land M."/>
            <person name="Hauser L."/>
            <person name="Kyrpides N."/>
            <person name="Mikhailova N."/>
            <person name="Kerfeld C."/>
            <person name="Cannon G."/>
            <person name="Heinhort S."/>
        </authorList>
    </citation>
    <scope>NUCLEOTIDE SEQUENCE [LARGE SCALE GENOMIC DNA]</scope>
    <source>
        <strain evidence="2">ATCC 23641 / c2</strain>
    </source>
</reference>
<proteinExistence type="predicted"/>
<evidence type="ECO:0000313" key="1">
    <source>
        <dbReference type="EMBL" id="ACX96378.1"/>
    </source>
</evidence>
<dbReference type="Pfam" id="PF00494">
    <property type="entry name" value="SQS_PSY"/>
    <property type="match status" value="1"/>
</dbReference>
<dbReference type="HOGENOM" id="CLU_037269_1_1_6"/>
<dbReference type="Proteomes" id="UP000009102">
    <property type="component" value="Chromosome"/>
</dbReference>
<dbReference type="Gene3D" id="1.10.600.10">
    <property type="entry name" value="Farnesyl Diphosphate Synthase"/>
    <property type="match status" value="1"/>
</dbReference>
<dbReference type="EMBL" id="CP001801">
    <property type="protein sequence ID" value="ACX96378.1"/>
    <property type="molecule type" value="Genomic_DNA"/>
</dbReference>
<dbReference type="InterPro" id="IPR002060">
    <property type="entry name" value="Squ/phyt_synthse"/>
</dbReference>
<protein>
    <submittedName>
        <fullName evidence="1">Squalene/phytoene synthase</fullName>
    </submittedName>
</protein>
<dbReference type="SUPFAM" id="SSF48576">
    <property type="entry name" value="Terpenoid synthases"/>
    <property type="match status" value="1"/>
</dbReference>
<dbReference type="eggNOG" id="COG1562">
    <property type="taxonomic scope" value="Bacteria"/>
</dbReference>
<dbReference type="InterPro" id="IPR008949">
    <property type="entry name" value="Isoprenoid_synthase_dom_sf"/>
</dbReference>
<name>D0L105_HALNC</name>
<sequence length="293" mass="33157">MPAMNQHSPTSHDAECERIARPIGSGFRYASLPLRGQERYAITAIKALDKSLEEIVQTVAEPQVARSKLDWWRGALHQATTEGSSNHPVLISLLESTPPTTLEKLVPHLESRLGSALLALDYQGFDTEADLNAYLDAKGGALFRLYAQALNLPEETSIKLGALGALGHRIDNLQWLGRDVARGFIYLSAEQLEKHGINEADFHRPDRSTRLVPLLQTEYEHIRSEHNRHLLELKQTCRRPPAFFRALIALDQSRLVHLHRSGLRLLDERPERSPFTQLLTAWWATKRAPRPLR</sequence>
<dbReference type="AlphaFoldDB" id="D0L105"/>